<feature type="transmembrane region" description="Helical" evidence="6">
    <location>
        <begin position="245"/>
        <end position="272"/>
    </location>
</feature>
<organism evidence="7 8">
    <name type="scientific">candidate division WS6 bacterium GW2011_GWE1_34_7</name>
    <dbReference type="NCBI Taxonomy" id="1619093"/>
    <lineage>
        <taxon>Bacteria</taxon>
        <taxon>Candidatus Dojkabacteria</taxon>
    </lineage>
</organism>
<keyword evidence="4 6" id="KW-1133">Transmembrane helix</keyword>
<reference evidence="7 8" key="1">
    <citation type="journal article" date="2015" name="Nature">
        <title>rRNA introns, odd ribosomes, and small enigmatic genomes across a large radiation of phyla.</title>
        <authorList>
            <person name="Brown C.T."/>
            <person name="Hug L.A."/>
            <person name="Thomas B.C."/>
            <person name="Sharon I."/>
            <person name="Castelle C.J."/>
            <person name="Singh A."/>
            <person name="Wilkins M.J."/>
            <person name="Williams K.H."/>
            <person name="Banfield J.F."/>
        </authorList>
    </citation>
    <scope>NUCLEOTIDE SEQUENCE [LARGE SCALE GENOMIC DNA]</scope>
</reference>
<dbReference type="EMBL" id="LBPV01000066">
    <property type="protein sequence ID" value="KKP63700.1"/>
    <property type="molecule type" value="Genomic_DNA"/>
</dbReference>
<dbReference type="PANTHER" id="PTHR30250:SF28">
    <property type="entry name" value="POLYSACCHARIDE BIOSYNTHESIS PROTEIN"/>
    <property type="match status" value="1"/>
</dbReference>
<evidence type="ECO:0000313" key="8">
    <source>
        <dbReference type="Proteomes" id="UP000033866"/>
    </source>
</evidence>
<accession>A0A0G0DKT0</accession>
<evidence type="ECO:0000256" key="4">
    <source>
        <dbReference type="ARBA" id="ARBA00022989"/>
    </source>
</evidence>
<name>A0A0G0DKT0_9BACT</name>
<comment type="caution">
    <text evidence="7">The sequence shown here is derived from an EMBL/GenBank/DDBJ whole genome shotgun (WGS) entry which is preliminary data.</text>
</comment>
<keyword evidence="3 6" id="KW-0812">Transmembrane</keyword>
<gene>
    <name evidence="7" type="ORF">UR61_C0066G0005</name>
</gene>
<feature type="transmembrane region" description="Helical" evidence="6">
    <location>
        <begin position="179"/>
        <end position="199"/>
    </location>
</feature>
<feature type="transmembrane region" description="Helical" evidence="6">
    <location>
        <begin position="150"/>
        <end position="173"/>
    </location>
</feature>
<evidence type="ECO:0000256" key="6">
    <source>
        <dbReference type="SAM" id="Phobius"/>
    </source>
</evidence>
<keyword evidence="2" id="KW-1003">Cell membrane</keyword>
<keyword evidence="5 6" id="KW-0472">Membrane</keyword>
<evidence type="ECO:0000256" key="3">
    <source>
        <dbReference type="ARBA" id="ARBA00022692"/>
    </source>
</evidence>
<feature type="transmembrane region" description="Helical" evidence="6">
    <location>
        <begin position="49"/>
        <end position="71"/>
    </location>
</feature>
<dbReference type="PANTHER" id="PTHR30250">
    <property type="entry name" value="PST FAMILY PREDICTED COLANIC ACID TRANSPORTER"/>
    <property type="match status" value="1"/>
</dbReference>
<feature type="transmembrane region" description="Helical" evidence="6">
    <location>
        <begin position="383"/>
        <end position="402"/>
    </location>
</feature>
<feature type="transmembrane region" description="Helical" evidence="6">
    <location>
        <begin position="220"/>
        <end position="239"/>
    </location>
</feature>
<protein>
    <recommendedName>
        <fullName evidence="9">Polysaccharide biosynthesis protein</fullName>
    </recommendedName>
</protein>
<evidence type="ECO:0000313" key="7">
    <source>
        <dbReference type="EMBL" id="KKP63700.1"/>
    </source>
</evidence>
<comment type="subcellular location">
    <subcellularLocation>
        <location evidence="1">Cell membrane</location>
        <topology evidence="1">Multi-pass membrane protein</topology>
    </subcellularLocation>
</comment>
<evidence type="ECO:0000256" key="5">
    <source>
        <dbReference type="ARBA" id="ARBA00023136"/>
    </source>
</evidence>
<feature type="transmembrane region" description="Helical" evidence="6">
    <location>
        <begin position="325"/>
        <end position="347"/>
    </location>
</feature>
<sequence length="415" mass="46636">MNIGKHINKDRVFVNNILITIFIGVIVNFLNYLFNIFLARNLDSTDFSVYNAAIGIITLIQIPAIAIQTAITKKVASNKNFNLERFKLHSTIQLGIVALVLSSIFFLLGDYISDIANIQTKYILPLTIVVFGAIVSPVAKGFLLGLERILAFNMVLLLETILKFALGFVAIYLATDISLPILAFALPPIFTLILILPFVKTGKEIHPKTELRLNYKNVSLIFLTFLLLNIPFTLDLILANPDVRASYGALSLMGKIVYFGAVTIASLMISKLANSKKQLRRKTLVISLAVSGLTGICISILYLIFTKEIVNIVFDGMYIEIVEYIVPYAIAMTIYALSYMVITSLLVDDSYLHIYFLLFLTVLQVILFRINNESLYDIFVNQLVIYGILGIFVFLILIFYIFKNNGKNPKREAQR</sequence>
<dbReference type="Proteomes" id="UP000033866">
    <property type="component" value="Unassembled WGS sequence"/>
</dbReference>
<dbReference type="InterPro" id="IPR050833">
    <property type="entry name" value="Poly_Biosynth_Transport"/>
</dbReference>
<dbReference type="AlphaFoldDB" id="A0A0G0DKT0"/>
<proteinExistence type="predicted"/>
<feature type="transmembrane region" description="Helical" evidence="6">
    <location>
        <begin position="123"/>
        <end position="143"/>
    </location>
</feature>
<dbReference type="GO" id="GO:0005886">
    <property type="term" value="C:plasma membrane"/>
    <property type="evidence" value="ECO:0007669"/>
    <property type="project" value="UniProtKB-SubCell"/>
</dbReference>
<feature type="transmembrane region" description="Helical" evidence="6">
    <location>
        <begin position="92"/>
        <end position="111"/>
    </location>
</feature>
<evidence type="ECO:0008006" key="9">
    <source>
        <dbReference type="Google" id="ProtNLM"/>
    </source>
</evidence>
<feature type="transmembrane region" description="Helical" evidence="6">
    <location>
        <begin position="284"/>
        <end position="305"/>
    </location>
</feature>
<feature type="transmembrane region" description="Helical" evidence="6">
    <location>
        <begin position="12"/>
        <end position="37"/>
    </location>
</feature>
<evidence type="ECO:0000256" key="1">
    <source>
        <dbReference type="ARBA" id="ARBA00004651"/>
    </source>
</evidence>
<feature type="transmembrane region" description="Helical" evidence="6">
    <location>
        <begin position="354"/>
        <end position="371"/>
    </location>
</feature>
<evidence type="ECO:0000256" key="2">
    <source>
        <dbReference type="ARBA" id="ARBA00022475"/>
    </source>
</evidence>